<dbReference type="WBParaSite" id="ECPE_0001489101-mRNA-1">
    <property type="protein sequence ID" value="ECPE_0001489101-mRNA-1"/>
    <property type="gene ID" value="ECPE_0001489101"/>
</dbReference>
<dbReference type="OrthoDB" id="8033893at2759"/>
<dbReference type="EMBL" id="UZAN01058738">
    <property type="protein sequence ID" value="VDP92123.1"/>
    <property type="molecule type" value="Genomic_DNA"/>
</dbReference>
<proteinExistence type="predicted"/>
<name>A0A183B6L6_9TREM</name>
<reference evidence="2 3" key="2">
    <citation type="submission" date="2018-11" db="EMBL/GenBank/DDBJ databases">
        <authorList>
            <consortium name="Pathogen Informatics"/>
        </authorList>
    </citation>
    <scope>NUCLEOTIDE SEQUENCE [LARGE SCALE GENOMIC DNA]</scope>
    <source>
        <strain evidence="2 3">Egypt</strain>
    </source>
</reference>
<keyword evidence="1" id="KW-0472">Membrane</keyword>
<dbReference type="AlphaFoldDB" id="A0A183B6L6"/>
<keyword evidence="1" id="KW-1133">Transmembrane helix</keyword>
<keyword evidence="1" id="KW-0812">Transmembrane</keyword>
<protein>
    <submittedName>
        <fullName evidence="2 4">Uncharacterized protein</fullName>
    </submittedName>
</protein>
<accession>A0A183B6L6</accession>
<evidence type="ECO:0000313" key="4">
    <source>
        <dbReference type="WBParaSite" id="ECPE_0001489101-mRNA-1"/>
    </source>
</evidence>
<feature type="transmembrane region" description="Helical" evidence="1">
    <location>
        <begin position="66"/>
        <end position="86"/>
    </location>
</feature>
<organism evidence="4">
    <name type="scientific">Echinostoma caproni</name>
    <dbReference type="NCBI Taxonomy" id="27848"/>
    <lineage>
        <taxon>Eukaryota</taxon>
        <taxon>Metazoa</taxon>
        <taxon>Spiralia</taxon>
        <taxon>Lophotrochozoa</taxon>
        <taxon>Platyhelminthes</taxon>
        <taxon>Trematoda</taxon>
        <taxon>Digenea</taxon>
        <taxon>Plagiorchiida</taxon>
        <taxon>Echinostomata</taxon>
        <taxon>Echinostomatoidea</taxon>
        <taxon>Echinostomatidae</taxon>
        <taxon>Echinostoma</taxon>
    </lineage>
</organism>
<gene>
    <name evidence="2" type="ORF">ECPE_LOCUS14851</name>
</gene>
<evidence type="ECO:0000313" key="3">
    <source>
        <dbReference type="Proteomes" id="UP000272942"/>
    </source>
</evidence>
<reference evidence="4" key="1">
    <citation type="submission" date="2016-06" db="UniProtKB">
        <authorList>
            <consortium name="WormBaseParasite"/>
        </authorList>
    </citation>
    <scope>IDENTIFICATION</scope>
</reference>
<dbReference type="Proteomes" id="UP000272942">
    <property type="component" value="Unassembled WGS sequence"/>
</dbReference>
<sequence length="87" mass="10027">MPRIPVDVQTLLAPSFCLTKPVEDLTLVADRAAQVQYIATKGPPVTARPRLLTPDKKAFAKRWFDIYFQKVSYTLILFGRILFIWFL</sequence>
<evidence type="ECO:0000256" key="1">
    <source>
        <dbReference type="SAM" id="Phobius"/>
    </source>
</evidence>
<keyword evidence="3" id="KW-1185">Reference proteome</keyword>
<evidence type="ECO:0000313" key="2">
    <source>
        <dbReference type="EMBL" id="VDP92123.1"/>
    </source>
</evidence>